<dbReference type="STRING" id="1071378.G0WG27"/>
<sequence length="665" mass="76437">MVEKEMVETTSTICENLVRAFDEQKDDPLSLVTIIDVYAEKVNTDTRSIKDKVEYLQTLLSLLQRNPDILYEISWDLPKALLDFFTLRNMQEQLPLNKNQIVMNVMKCFSEIATTGNPKECLMTGCELLSDLSLEEQEIQTEQVSPAPNKQEGKEDIDVNELITPETILSLKLYAFIELLGGVLNRIETLYPSKFLVMVSTSLMKFIRESTEKLNNPSFLLRRVYSFCHNYQFYSIDKTSEGAQDLSTEALKKLSKDETDLQKKIIGGLFTFALGNCLKNNAVEYEIRYFKSLSNKEEGLNLHVVEFSEKYLELVKQYNIDFKPEFSKILEESRRIYRALPKSIEENDKTQQSALNQVIYQLSYTYELKKAAEEISIELNSDGMLILSAMFYSEEGISLLNIEDAIYLYLRYSTMSLYAELLHNKGAEAIIRFWLWVTITQEPITSIKDRLKNIPSYILTGFLQMLLLKTCTERDSIVITSSFTLLTRLLCLTPEKIAFDFILDTLLSCPYVHAKSAVLEILKDLTTKTNQILDDNDDSDESGLNEKLSELVLKDDKSNKAPSLPPRPYILINEDRMASIHSIALFTIRNVLATSKASKIDLLLILNYMSFFVSLRYRWNNVLLQVIHDEIENKFNTRIYEDNPEIGFIKIANDTLGEYLETASA</sequence>
<dbReference type="KEGG" id="ndi:NDAI_0I01690"/>
<name>G0WG27_NAUDC</name>
<evidence type="ECO:0000313" key="1">
    <source>
        <dbReference type="EMBL" id="CCD26738.1"/>
    </source>
</evidence>
<dbReference type="HOGENOM" id="CLU_024514_0_0_1"/>
<dbReference type="GeneID" id="11493670"/>
<dbReference type="Proteomes" id="UP000000689">
    <property type="component" value="Chromosome 9"/>
</dbReference>
<dbReference type="InterPro" id="IPR013877">
    <property type="entry name" value="YAP-bd/ALF4/Glomulin"/>
</dbReference>
<dbReference type="InterPro" id="IPR040347">
    <property type="entry name" value="YBP1/2"/>
</dbReference>
<dbReference type="EMBL" id="HE580275">
    <property type="protein sequence ID" value="CCD26738.1"/>
    <property type="molecule type" value="Genomic_DNA"/>
</dbReference>
<dbReference type="OrthoDB" id="5396786at2759"/>
<protein>
    <submittedName>
        <fullName evidence="1">Uncharacterized protein</fullName>
    </submittedName>
</protein>
<dbReference type="AlphaFoldDB" id="G0WG27"/>
<reference evidence="1 2" key="1">
    <citation type="journal article" date="2011" name="Proc. Natl. Acad. Sci. U.S.A.">
        <title>Evolutionary erosion of yeast sex chromosomes by mating-type switching accidents.</title>
        <authorList>
            <person name="Gordon J.L."/>
            <person name="Armisen D."/>
            <person name="Proux-Wera E."/>
            <person name="Oheigeartaigh S.S."/>
            <person name="Byrne K.P."/>
            <person name="Wolfe K.H."/>
        </authorList>
    </citation>
    <scope>NUCLEOTIDE SEQUENCE [LARGE SCALE GENOMIC DNA]</scope>
    <source>
        <strain evidence="2">ATCC 10597 / BCRC 20456 / CBS 421 / NBRC 0211 / NRRL Y-12639</strain>
    </source>
</reference>
<dbReference type="GO" id="GO:0000776">
    <property type="term" value="C:kinetochore"/>
    <property type="evidence" value="ECO:0007669"/>
    <property type="project" value="EnsemblFungi"/>
</dbReference>
<dbReference type="PANTHER" id="PTHR28020:SF1">
    <property type="entry name" value="YAP1-BINDING PROTEIN 1-RELATED"/>
    <property type="match status" value="1"/>
</dbReference>
<dbReference type="PANTHER" id="PTHR28020">
    <property type="entry name" value="YAP1-BINDING PROTEIN 1-RELATED"/>
    <property type="match status" value="1"/>
</dbReference>
<gene>
    <name evidence="1" type="primary">NDAI0I01690</name>
    <name evidence="1" type="ordered locus">NDAI_0I01690</name>
</gene>
<dbReference type="Pfam" id="PF08568">
    <property type="entry name" value="Kinetochor_Ybp2"/>
    <property type="match status" value="1"/>
</dbReference>
<accession>G0WG27</accession>
<organism evidence="1 2">
    <name type="scientific">Naumovozyma dairenensis (strain ATCC 10597 / BCRC 20456 / CBS 421 / NBRC 0211 / NRRL Y-12639)</name>
    <name type="common">Saccharomyces dairenensis</name>
    <dbReference type="NCBI Taxonomy" id="1071378"/>
    <lineage>
        <taxon>Eukaryota</taxon>
        <taxon>Fungi</taxon>
        <taxon>Dikarya</taxon>
        <taxon>Ascomycota</taxon>
        <taxon>Saccharomycotina</taxon>
        <taxon>Saccharomycetes</taxon>
        <taxon>Saccharomycetales</taxon>
        <taxon>Saccharomycetaceae</taxon>
        <taxon>Naumovozyma</taxon>
    </lineage>
</organism>
<proteinExistence type="predicted"/>
<dbReference type="RefSeq" id="XP_003671981.1">
    <property type="nucleotide sequence ID" value="XM_003671933.1"/>
</dbReference>
<dbReference type="OMA" id="VSSVMEC"/>
<keyword evidence="2" id="KW-1185">Reference proteome</keyword>
<dbReference type="eggNOG" id="ENOG502QWJN">
    <property type="taxonomic scope" value="Eukaryota"/>
</dbReference>
<dbReference type="GO" id="GO:0005737">
    <property type="term" value="C:cytoplasm"/>
    <property type="evidence" value="ECO:0007669"/>
    <property type="project" value="TreeGrafter"/>
</dbReference>
<evidence type="ECO:0000313" key="2">
    <source>
        <dbReference type="Proteomes" id="UP000000689"/>
    </source>
</evidence>
<dbReference type="GO" id="GO:0007052">
    <property type="term" value="P:mitotic spindle organization"/>
    <property type="evidence" value="ECO:0007669"/>
    <property type="project" value="EnsemblFungi"/>
</dbReference>
<dbReference type="GO" id="GO:0034599">
    <property type="term" value="P:cellular response to oxidative stress"/>
    <property type="evidence" value="ECO:0007669"/>
    <property type="project" value="InterPro"/>
</dbReference>